<dbReference type="Proteomes" id="UP000235965">
    <property type="component" value="Unassembled WGS sequence"/>
</dbReference>
<comment type="caution">
    <text evidence="1">The sequence shown here is derived from an EMBL/GenBank/DDBJ whole genome shotgun (WGS) entry which is preliminary data.</text>
</comment>
<evidence type="ECO:0000313" key="1">
    <source>
        <dbReference type="EMBL" id="PNF35906.1"/>
    </source>
</evidence>
<keyword evidence="2" id="KW-1185">Reference proteome</keyword>
<protein>
    <submittedName>
        <fullName evidence="1">Uncharacterized protein</fullName>
    </submittedName>
</protein>
<accession>A0A2J7R4Z7</accession>
<name>A0A2J7R4Z7_9NEOP</name>
<dbReference type="InParanoid" id="A0A2J7R4Z7"/>
<proteinExistence type="predicted"/>
<dbReference type="AlphaFoldDB" id="A0A2J7R4Z7"/>
<organism evidence="1 2">
    <name type="scientific">Cryptotermes secundus</name>
    <dbReference type="NCBI Taxonomy" id="105785"/>
    <lineage>
        <taxon>Eukaryota</taxon>
        <taxon>Metazoa</taxon>
        <taxon>Ecdysozoa</taxon>
        <taxon>Arthropoda</taxon>
        <taxon>Hexapoda</taxon>
        <taxon>Insecta</taxon>
        <taxon>Pterygota</taxon>
        <taxon>Neoptera</taxon>
        <taxon>Polyneoptera</taxon>
        <taxon>Dictyoptera</taxon>
        <taxon>Blattodea</taxon>
        <taxon>Blattoidea</taxon>
        <taxon>Termitoidae</taxon>
        <taxon>Kalotermitidae</taxon>
        <taxon>Cryptotermitinae</taxon>
        <taxon>Cryptotermes</taxon>
    </lineage>
</organism>
<reference evidence="1 2" key="1">
    <citation type="submission" date="2017-12" db="EMBL/GenBank/DDBJ databases">
        <title>Hemimetabolous genomes reveal molecular basis of termite eusociality.</title>
        <authorList>
            <person name="Harrison M.C."/>
            <person name="Jongepier E."/>
            <person name="Robertson H.M."/>
            <person name="Arning N."/>
            <person name="Bitard-Feildel T."/>
            <person name="Chao H."/>
            <person name="Childers C.P."/>
            <person name="Dinh H."/>
            <person name="Doddapaneni H."/>
            <person name="Dugan S."/>
            <person name="Gowin J."/>
            <person name="Greiner C."/>
            <person name="Han Y."/>
            <person name="Hu H."/>
            <person name="Hughes D.S.T."/>
            <person name="Huylmans A.-K."/>
            <person name="Kemena C."/>
            <person name="Kremer L.P.M."/>
            <person name="Lee S.L."/>
            <person name="Lopez-Ezquerra A."/>
            <person name="Mallet L."/>
            <person name="Monroy-Kuhn J.M."/>
            <person name="Moser A."/>
            <person name="Murali S.C."/>
            <person name="Muzny D.M."/>
            <person name="Otani S."/>
            <person name="Piulachs M.-D."/>
            <person name="Poelchau M."/>
            <person name="Qu J."/>
            <person name="Schaub F."/>
            <person name="Wada-Katsumata A."/>
            <person name="Worley K.C."/>
            <person name="Xie Q."/>
            <person name="Ylla G."/>
            <person name="Poulsen M."/>
            <person name="Gibbs R.A."/>
            <person name="Schal C."/>
            <person name="Richards S."/>
            <person name="Belles X."/>
            <person name="Korb J."/>
            <person name="Bornberg-Bauer E."/>
        </authorList>
    </citation>
    <scope>NUCLEOTIDE SEQUENCE [LARGE SCALE GENOMIC DNA]</scope>
    <source>
        <tissue evidence="1">Whole body</tissue>
    </source>
</reference>
<sequence>MNHHVGQTADKNMAAGYVQKVLLFKFGSPLPANIVRAVHMLGHYISTRYILTLAGIPNILSTDCRVGSDTYEIRFAEDAKLRFNAPPAGTHRLAICFEAARHVSKDQYAHFCPELSDFTVLPGWRASVMADPAMLVHST</sequence>
<gene>
    <name evidence="1" type="ORF">B7P43_G08569</name>
</gene>
<dbReference type="EMBL" id="NEVH01007399">
    <property type="protein sequence ID" value="PNF35906.1"/>
    <property type="molecule type" value="Genomic_DNA"/>
</dbReference>
<evidence type="ECO:0000313" key="2">
    <source>
        <dbReference type="Proteomes" id="UP000235965"/>
    </source>
</evidence>